<organism evidence="9 10">
    <name type="scientific">Grus japonensis</name>
    <name type="common">Japanese crane</name>
    <name type="synonym">Red-crowned crane</name>
    <dbReference type="NCBI Taxonomy" id="30415"/>
    <lineage>
        <taxon>Eukaryota</taxon>
        <taxon>Metazoa</taxon>
        <taxon>Chordata</taxon>
        <taxon>Craniata</taxon>
        <taxon>Vertebrata</taxon>
        <taxon>Euteleostomi</taxon>
        <taxon>Archelosauria</taxon>
        <taxon>Archosauria</taxon>
        <taxon>Dinosauria</taxon>
        <taxon>Saurischia</taxon>
        <taxon>Theropoda</taxon>
        <taxon>Coelurosauria</taxon>
        <taxon>Aves</taxon>
        <taxon>Neognathae</taxon>
        <taxon>Neoaves</taxon>
        <taxon>Gruiformes</taxon>
        <taxon>Gruidae</taxon>
        <taxon>Grus</taxon>
    </lineage>
</organism>
<keyword evidence="4" id="KW-0548">Nucleotidyltransferase</keyword>
<sequence length="702" mass="78130">MQEGRRMARYAVVITDKVLESGTLPANTSAQKAELVALKQALRMAEGKRVNIWTDSKYAFGVIHAHGAIWKERGLLSAQGSPTRHKEEVLQLLQDVQKLKEVAVMHCKAHQFGQMASLASVGTVRWFENLLNGRAQRVVISSTESSWRPVDSGGVPQGSVPGPVLFNIFISDLDEGIECTLSKFADDTKLGGVANTPEGCAAIQRDLDRLESWVERNLMKFNKGKCRVLHLGKNNPRHQYRLGADLLGSSTAEKDLGVLVDKLTMSQQCALVAKKIPCGILGCIKRSVASRSREVILPLYSALEEERDDRVYWTVWIRWPGTSDPQKYKALVDTGAQCTLLPSGYRGTEPIWISGVTGGCQELSVLEAEVSFTGDKWEKHPIVTGPEAPCILGIDYLRRGYFKDPKGYRWAFGVATVNAEKIKQLSTLPGLSEDPFVVGLLQVEEQQVPIATRTVHRWQYRTNRDSLAPIHELIHQVETQGVISKTHSPFNSPIWPVQKSDGGWRLTVDYRGLNKVTPPLSAAVPDLLELQYELESKAAKWYATTDIANAFFSIPLAAECRPQFAFTWRGVQYTWNRLPQGWKHSPTICHGLIQTALEKGGAPEHLQYIDDIIVWGNKAEEVFEKGERVIQILLKAGFAIKKSKVKGPAQEIQFLGIKWQDGCCHVPMDVVNKIAAMSPPANKKETQAFLGLVGFWRMHIPG</sequence>
<dbReference type="GO" id="GO:0003964">
    <property type="term" value="F:RNA-directed DNA polymerase activity"/>
    <property type="evidence" value="ECO:0007669"/>
    <property type="project" value="UniProtKB-KW"/>
</dbReference>
<keyword evidence="10" id="KW-1185">Reference proteome</keyword>
<evidence type="ECO:0000259" key="8">
    <source>
        <dbReference type="PROSITE" id="PS50879"/>
    </source>
</evidence>
<evidence type="ECO:0000313" key="9">
    <source>
        <dbReference type="EMBL" id="GAB0203381.1"/>
    </source>
</evidence>
<evidence type="ECO:0000259" key="7">
    <source>
        <dbReference type="PROSITE" id="PS50878"/>
    </source>
</evidence>
<accession>A0ABC9Y0B5</accession>
<dbReference type="SUPFAM" id="SSF56672">
    <property type="entry name" value="DNA/RNA polymerases"/>
    <property type="match status" value="1"/>
</dbReference>
<gene>
    <name evidence="9" type="ORF">GRJ2_002803700</name>
</gene>
<dbReference type="Proteomes" id="UP001623348">
    <property type="component" value="Unassembled WGS sequence"/>
</dbReference>
<dbReference type="PANTHER" id="PTHR33064">
    <property type="entry name" value="POL PROTEIN"/>
    <property type="match status" value="1"/>
</dbReference>
<dbReference type="SUPFAM" id="SSF53098">
    <property type="entry name" value="Ribonuclease H-like"/>
    <property type="match status" value="1"/>
</dbReference>
<dbReference type="Pfam" id="PF00078">
    <property type="entry name" value="RVT_1"/>
    <property type="match status" value="2"/>
</dbReference>
<feature type="domain" description="RNase H type-1" evidence="8">
    <location>
        <begin position="1"/>
        <end position="128"/>
    </location>
</feature>
<dbReference type="Pfam" id="PF00075">
    <property type="entry name" value="RNase_H"/>
    <property type="match status" value="1"/>
</dbReference>
<dbReference type="Gene3D" id="3.30.420.10">
    <property type="entry name" value="Ribonuclease H-like superfamily/Ribonuclease H"/>
    <property type="match status" value="1"/>
</dbReference>
<dbReference type="PANTHER" id="PTHR33064:SF29">
    <property type="entry name" value="PEPTIDASE A2 DOMAIN-CONTAINING PROTEIN-RELATED"/>
    <property type="match status" value="1"/>
</dbReference>
<proteinExistence type="inferred from homology"/>
<dbReference type="EC" id="3.1.26.4" evidence="2"/>
<dbReference type="EMBL" id="BAAFJT010000040">
    <property type="protein sequence ID" value="GAB0203381.1"/>
    <property type="molecule type" value="Genomic_DNA"/>
</dbReference>
<evidence type="ECO:0000256" key="4">
    <source>
        <dbReference type="ARBA" id="ARBA00022695"/>
    </source>
</evidence>
<keyword evidence="3" id="KW-0808">Transferase</keyword>
<dbReference type="SUPFAM" id="SSF50630">
    <property type="entry name" value="Acid proteases"/>
    <property type="match status" value="1"/>
</dbReference>
<dbReference type="InterPro" id="IPR002156">
    <property type="entry name" value="RNaseH_domain"/>
</dbReference>
<dbReference type="GO" id="GO:0006310">
    <property type="term" value="P:DNA recombination"/>
    <property type="evidence" value="ECO:0007669"/>
    <property type="project" value="UniProtKB-KW"/>
</dbReference>
<dbReference type="InterPro" id="IPR012337">
    <property type="entry name" value="RNaseH-like_sf"/>
</dbReference>
<dbReference type="AlphaFoldDB" id="A0ABC9Y0B5"/>
<protein>
    <recommendedName>
        <fullName evidence="2">ribonuclease H</fullName>
        <ecNumber evidence="2">3.1.26.4</ecNumber>
    </recommendedName>
</protein>
<name>A0ABC9Y0B5_GRUJA</name>
<evidence type="ECO:0000256" key="3">
    <source>
        <dbReference type="ARBA" id="ARBA00022679"/>
    </source>
</evidence>
<feature type="domain" description="Reverse transcriptase" evidence="7">
    <location>
        <begin position="478"/>
        <end position="659"/>
    </location>
</feature>
<evidence type="ECO:0000256" key="6">
    <source>
        <dbReference type="ARBA" id="ARBA00023172"/>
    </source>
</evidence>
<evidence type="ECO:0000256" key="2">
    <source>
        <dbReference type="ARBA" id="ARBA00012180"/>
    </source>
</evidence>
<dbReference type="Gene3D" id="3.10.10.10">
    <property type="entry name" value="HIV Type 1 Reverse Transcriptase, subunit A, domain 1"/>
    <property type="match status" value="1"/>
</dbReference>
<dbReference type="PROSITE" id="PS50879">
    <property type="entry name" value="RNASE_H_1"/>
    <property type="match status" value="1"/>
</dbReference>
<dbReference type="PROSITE" id="PS50878">
    <property type="entry name" value="RT_POL"/>
    <property type="match status" value="1"/>
</dbReference>
<dbReference type="InterPro" id="IPR021109">
    <property type="entry name" value="Peptidase_aspartic_dom_sf"/>
</dbReference>
<dbReference type="InterPro" id="IPR000477">
    <property type="entry name" value="RT_dom"/>
</dbReference>
<comment type="caution">
    <text evidence="9">The sequence shown here is derived from an EMBL/GenBank/DDBJ whole genome shotgun (WGS) entry which is preliminary data.</text>
</comment>
<dbReference type="InterPro" id="IPR001969">
    <property type="entry name" value="Aspartic_peptidase_AS"/>
</dbReference>
<dbReference type="Gene3D" id="2.40.70.10">
    <property type="entry name" value="Acid Proteases"/>
    <property type="match status" value="1"/>
</dbReference>
<evidence type="ECO:0000313" key="10">
    <source>
        <dbReference type="Proteomes" id="UP001623348"/>
    </source>
</evidence>
<dbReference type="CDD" id="cd09273">
    <property type="entry name" value="RNase_HI_RT_Bel"/>
    <property type="match status" value="1"/>
</dbReference>
<dbReference type="PROSITE" id="PS00141">
    <property type="entry name" value="ASP_PROTEASE"/>
    <property type="match status" value="1"/>
</dbReference>
<dbReference type="InterPro" id="IPR043128">
    <property type="entry name" value="Rev_trsase/Diguanyl_cyclase"/>
</dbReference>
<dbReference type="InterPro" id="IPR051320">
    <property type="entry name" value="Viral_Replic_Matur_Polypro"/>
</dbReference>
<dbReference type="InterPro" id="IPR043502">
    <property type="entry name" value="DNA/RNA_pol_sf"/>
</dbReference>
<keyword evidence="5" id="KW-0695">RNA-directed DNA polymerase</keyword>
<keyword evidence="6" id="KW-0233">DNA recombination</keyword>
<evidence type="ECO:0000256" key="5">
    <source>
        <dbReference type="ARBA" id="ARBA00022918"/>
    </source>
</evidence>
<evidence type="ECO:0000256" key="1">
    <source>
        <dbReference type="ARBA" id="ARBA00010879"/>
    </source>
</evidence>
<dbReference type="InterPro" id="IPR036397">
    <property type="entry name" value="RNaseH_sf"/>
</dbReference>
<reference evidence="9 10" key="1">
    <citation type="submission" date="2024-06" db="EMBL/GenBank/DDBJ databases">
        <title>The draft genome of Grus japonensis, version 3.</title>
        <authorList>
            <person name="Nabeshima K."/>
            <person name="Suzuki S."/>
            <person name="Onuma M."/>
        </authorList>
    </citation>
    <scope>NUCLEOTIDE SEQUENCE [LARGE SCALE GENOMIC DNA]</scope>
    <source>
        <strain evidence="9 10">451A</strain>
    </source>
</reference>
<dbReference type="GO" id="GO:0004523">
    <property type="term" value="F:RNA-DNA hybrid ribonuclease activity"/>
    <property type="evidence" value="ECO:0007669"/>
    <property type="project" value="UniProtKB-EC"/>
</dbReference>
<dbReference type="Gene3D" id="3.30.70.270">
    <property type="match status" value="1"/>
</dbReference>
<comment type="similarity">
    <text evidence="1">Belongs to the beta type-B retroviral polymerase family. HERV class-II K(HML-2) pol subfamily.</text>
</comment>